<dbReference type="OrthoDB" id="7392499at2759"/>
<evidence type="ECO:0000256" key="2">
    <source>
        <dbReference type="ARBA" id="ARBA00012647"/>
    </source>
</evidence>
<evidence type="ECO:0000256" key="1">
    <source>
        <dbReference type="ARBA" id="ARBA00005984"/>
    </source>
</evidence>
<dbReference type="PROSITE" id="PS00123">
    <property type="entry name" value="ALKALINE_PHOSPHATASE"/>
    <property type="match status" value="1"/>
</dbReference>
<feature type="compositionally biased region" description="Basic and acidic residues" evidence="12">
    <location>
        <begin position="8"/>
        <end position="21"/>
    </location>
</feature>
<evidence type="ECO:0000256" key="9">
    <source>
        <dbReference type="PIRSR" id="PIRSR601952-2"/>
    </source>
</evidence>
<dbReference type="STRING" id="149040.A0A194XP05"/>
<comment type="similarity">
    <text evidence="1 10">Belongs to the alkaline phosphatase family.</text>
</comment>
<dbReference type="GO" id="GO:0000329">
    <property type="term" value="C:fungal-type vacuole membrane"/>
    <property type="evidence" value="ECO:0007669"/>
    <property type="project" value="TreeGrafter"/>
</dbReference>
<evidence type="ECO:0000256" key="5">
    <source>
        <dbReference type="ARBA" id="ARBA00022801"/>
    </source>
</evidence>
<dbReference type="AlphaFoldDB" id="A0A194XP05"/>
<dbReference type="Pfam" id="PF00245">
    <property type="entry name" value="Alk_phosphatase"/>
    <property type="match status" value="1"/>
</dbReference>
<comment type="cofactor">
    <cofactor evidence="9">
        <name>Zn(2+)</name>
        <dbReference type="ChEBI" id="CHEBI:29105"/>
    </cofactor>
    <text evidence="9">Binds 2 Zn(2+) ions.</text>
</comment>
<feature type="binding site" evidence="9">
    <location>
        <position position="386"/>
    </location>
    <ligand>
        <name>Zn(2+)</name>
        <dbReference type="ChEBI" id="CHEBI:29105"/>
        <label>2</label>
    </ligand>
</feature>
<protein>
    <recommendedName>
        <fullName evidence="2 11">Alkaline phosphatase</fullName>
        <ecNumber evidence="2 11">3.1.3.1</ecNumber>
    </recommendedName>
</protein>
<dbReference type="FunFam" id="3.40.720.10:FF:000063">
    <property type="entry name" value="Alkaline phosphatase"/>
    <property type="match status" value="1"/>
</dbReference>
<keyword evidence="5 11" id="KW-0378">Hydrolase</keyword>
<comment type="cofactor">
    <cofactor evidence="9">
        <name>Mg(2+)</name>
        <dbReference type="ChEBI" id="CHEBI:18420"/>
    </cofactor>
    <text evidence="9">Binds 1 Mg(2+) ion.</text>
</comment>
<comment type="catalytic activity">
    <reaction evidence="11">
        <text>a phosphate monoester + H2O = an alcohol + phosphate</text>
        <dbReference type="Rhea" id="RHEA:15017"/>
        <dbReference type="ChEBI" id="CHEBI:15377"/>
        <dbReference type="ChEBI" id="CHEBI:30879"/>
        <dbReference type="ChEBI" id="CHEBI:43474"/>
        <dbReference type="ChEBI" id="CHEBI:67140"/>
        <dbReference type="EC" id="3.1.3.1"/>
    </reaction>
</comment>
<accession>A0A194XP05</accession>
<dbReference type="InParanoid" id="A0A194XP05"/>
<reference evidence="13 14" key="1">
    <citation type="submission" date="2015-10" db="EMBL/GenBank/DDBJ databases">
        <title>Full genome of DAOMC 229536 Phialocephala scopiformis, a fungal endophyte of spruce producing the potent anti-insectan compound rugulosin.</title>
        <authorList>
            <consortium name="DOE Joint Genome Institute"/>
            <person name="Walker A.K."/>
            <person name="Frasz S.L."/>
            <person name="Seifert K.A."/>
            <person name="Miller J.D."/>
            <person name="Mondo S.J."/>
            <person name="Labutti K."/>
            <person name="Lipzen A."/>
            <person name="Dockter R."/>
            <person name="Kennedy M."/>
            <person name="Grigoriev I.V."/>
            <person name="Spatafora J.W."/>
        </authorList>
    </citation>
    <scope>NUCLEOTIDE SEQUENCE [LARGE SCALE GENOMIC DNA]</scope>
    <source>
        <strain evidence="13 14">CBS 120377</strain>
    </source>
</reference>
<name>A0A194XP05_MOLSC</name>
<evidence type="ECO:0000256" key="8">
    <source>
        <dbReference type="PIRSR" id="PIRSR601952-1"/>
    </source>
</evidence>
<evidence type="ECO:0000256" key="6">
    <source>
        <dbReference type="ARBA" id="ARBA00022833"/>
    </source>
</evidence>
<keyword evidence="6 9" id="KW-0862">Zinc</keyword>
<keyword evidence="3" id="KW-0597">Phosphoprotein</keyword>
<dbReference type="InterPro" id="IPR001952">
    <property type="entry name" value="Alkaline_phosphatase"/>
</dbReference>
<evidence type="ECO:0000313" key="14">
    <source>
        <dbReference type="Proteomes" id="UP000070700"/>
    </source>
</evidence>
<dbReference type="SUPFAM" id="SSF53649">
    <property type="entry name" value="Alkaline phosphatase-like"/>
    <property type="match status" value="1"/>
</dbReference>
<proteinExistence type="inferred from homology"/>
<feature type="binding site" evidence="9">
    <location>
        <position position="387"/>
    </location>
    <ligand>
        <name>Zn(2+)</name>
        <dbReference type="ChEBI" id="CHEBI:29105"/>
        <label>2</label>
    </ligand>
</feature>
<feature type="binding site" evidence="9">
    <location>
        <position position="504"/>
    </location>
    <ligand>
        <name>Zn(2+)</name>
        <dbReference type="ChEBI" id="CHEBI:29105"/>
        <label>2</label>
    </ligand>
</feature>
<dbReference type="InterPro" id="IPR018299">
    <property type="entry name" value="Alkaline_phosphatase_AS"/>
</dbReference>
<feature type="binding site" evidence="9">
    <location>
        <position position="347"/>
    </location>
    <ligand>
        <name>Zn(2+)</name>
        <dbReference type="ChEBI" id="CHEBI:29105"/>
        <label>2</label>
    </ligand>
</feature>
<keyword evidence="7 9" id="KW-0460">Magnesium</keyword>
<dbReference type="Gene3D" id="3.40.720.10">
    <property type="entry name" value="Alkaline Phosphatase, subunit A"/>
    <property type="match status" value="1"/>
</dbReference>
<keyword evidence="4 9" id="KW-0479">Metal-binding</keyword>
<feature type="binding site" evidence="9">
    <location>
        <position position="338"/>
    </location>
    <ligand>
        <name>Mg(2+)</name>
        <dbReference type="ChEBI" id="CHEBI:18420"/>
    </ligand>
</feature>
<dbReference type="PANTHER" id="PTHR11596:SF5">
    <property type="entry name" value="ALKALINE PHOSPHATASE"/>
    <property type="match status" value="1"/>
</dbReference>
<evidence type="ECO:0000256" key="11">
    <source>
        <dbReference type="RuleBase" id="RU003947"/>
    </source>
</evidence>
<feature type="active site" description="Phosphoserine intermediate" evidence="8">
    <location>
        <position position="143"/>
    </location>
</feature>
<dbReference type="PANTHER" id="PTHR11596">
    <property type="entry name" value="ALKALINE PHOSPHATASE"/>
    <property type="match status" value="1"/>
</dbReference>
<dbReference type="CDD" id="cd16012">
    <property type="entry name" value="ALP"/>
    <property type="match status" value="1"/>
</dbReference>
<feature type="binding site" evidence="9">
    <location>
        <position position="95"/>
    </location>
    <ligand>
        <name>Mg(2+)</name>
        <dbReference type="ChEBI" id="CHEBI:18420"/>
    </ligand>
</feature>
<feature type="binding site" evidence="9">
    <location>
        <position position="196"/>
    </location>
    <ligand>
        <name>Mg(2+)</name>
        <dbReference type="ChEBI" id="CHEBI:18420"/>
    </ligand>
</feature>
<gene>
    <name evidence="13" type="ORF">LY89DRAFT_638079</name>
</gene>
<evidence type="ECO:0000313" key="13">
    <source>
        <dbReference type="EMBL" id="KUJ21975.1"/>
    </source>
</evidence>
<dbReference type="GO" id="GO:0046872">
    <property type="term" value="F:metal ion binding"/>
    <property type="evidence" value="ECO:0007669"/>
    <property type="project" value="UniProtKB-KW"/>
</dbReference>
<dbReference type="KEGG" id="psco:LY89DRAFT_638079"/>
<dbReference type="Gene3D" id="1.10.60.40">
    <property type="match status" value="1"/>
</dbReference>
<feature type="region of interest" description="Disordered" evidence="12">
    <location>
        <begin position="1"/>
        <end position="25"/>
    </location>
</feature>
<sequence length="588" mass="64684">MAPNEPLFADRRGSSIHSEERAADEDTALLTGQKSFSAPQNRSHFWREVGLFTWAVIATAAVIVLAVLSQHQTTSEDGKNSKPAGKRNLIFMVSDGMGPASLSMTRSFRQFQGSLPYGDVLVLDQHFIGSSRTRSTSSYVTDSAAGATAFSCGLKSYNGAISMLPDQTPCGTVLEAAKRAGYMTGLVVTTDITDATPACFASHVRLRSEEDSIAQQEVGEHPLGRVVDLMLGGGRCHFLPNTTDGSCREDDRDITKLAQESFGWNYIDSRKDFDNLKLGYNVELPLLGLFAEHDIPYEIDRRNMNDVYPSLEEMARTALNALTAATKDSEKGFFLMIEASRIDHAGHGNDPAAQVNEVLGYDRAFATVVEFLDESEVEGVLVATSDHETGGLSVARQLHPEYPHYGWYPQVLANVSHSASYLSSQLRSHIGQTVDHSNSLEDDETRKASLEKYINEELVQKGLGIQDATPEEIQRVIDIPLLSSYTFADMVSRRAQIGWSTHGHSAVDVNIYGSKGTDALHGNHENTEVGEFLRNYLELDVQSVTDELIEKSTTITTSNSGNWFGRVPSEEEIQSASRHYERLYPEAP</sequence>
<dbReference type="GO" id="GO:0004035">
    <property type="term" value="F:alkaline phosphatase activity"/>
    <property type="evidence" value="ECO:0007669"/>
    <property type="project" value="UniProtKB-EC"/>
</dbReference>
<dbReference type="EC" id="3.1.3.1" evidence="2 11"/>
<dbReference type="RefSeq" id="XP_018076330.1">
    <property type="nucleotide sequence ID" value="XM_018211557.1"/>
</dbReference>
<dbReference type="InterPro" id="IPR017850">
    <property type="entry name" value="Alkaline_phosphatase_core_sf"/>
</dbReference>
<evidence type="ECO:0000256" key="7">
    <source>
        <dbReference type="ARBA" id="ARBA00022842"/>
    </source>
</evidence>
<dbReference type="PRINTS" id="PR00113">
    <property type="entry name" value="ALKPHPHTASE"/>
</dbReference>
<keyword evidence="14" id="KW-1185">Reference proteome</keyword>
<dbReference type="EMBL" id="KQ947407">
    <property type="protein sequence ID" value="KUJ21975.1"/>
    <property type="molecule type" value="Genomic_DNA"/>
</dbReference>
<organism evidence="13 14">
    <name type="scientific">Mollisia scopiformis</name>
    <name type="common">Conifer needle endophyte fungus</name>
    <name type="synonym">Phialocephala scopiformis</name>
    <dbReference type="NCBI Taxonomy" id="149040"/>
    <lineage>
        <taxon>Eukaryota</taxon>
        <taxon>Fungi</taxon>
        <taxon>Dikarya</taxon>
        <taxon>Ascomycota</taxon>
        <taxon>Pezizomycotina</taxon>
        <taxon>Leotiomycetes</taxon>
        <taxon>Helotiales</taxon>
        <taxon>Mollisiaceae</taxon>
        <taxon>Mollisia</taxon>
    </lineage>
</organism>
<feature type="binding site" evidence="9">
    <location>
        <position position="194"/>
    </location>
    <ligand>
        <name>Mg(2+)</name>
        <dbReference type="ChEBI" id="CHEBI:18420"/>
    </ligand>
</feature>
<feature type="binding site" evidence="9">
    <location>
        <position position="343"/>
    </location>
    <ligand>
        <name>Zn(2+)</name>
        <dbReference type="ChEBI" id="CHEBI:29105"/>
        <label>2</label>
    </ligand>
</feature>
<evidence type="ECO:0000256" key="10">
    <source>
        <dbReference type="RuleBase" id="RU003946"/>
    </source>
</evidence>
<evidence type="ECO:0000256" key="4">
    <source>
        <dbReference type="ARBA" id="ARBA00022723"/>
    </source>
</evidence>
<dbReference type="SMART" id="SM00098">
    <property type="entry name" value="alkPPc"/>
    <property type="match status" value="1"/>
</dbReference>
<dbReference type="FunCoup" id="A0A194XP05">
    <property type="interactions" value="231"/>
</dbReference>
<feature type="binding site" evidence="9">
    <location>
        <position position="95"/>
    </location>
    <ligand>
        <name>Zn(2+)</name>
        <dbReference type="ChEBI" id="CHEBI:29105"/>
        <label>2</label>
    </ligand>
</feature>
<evidence type="ECO:0000256" key="12">
    <source>
        <dbReference type="SAM" id="MobiDB-lite"/>
    </source>
</evidence>
<dbReference type="Proteomes" id="UP000070700">
    <property type="component" value="Unassembled WGS sequence"/>
</dbReference>
<evidence type="ECO:0000256" key="3">
    <source>
        <dbReference type="ARBA" id="ARBA00022553"/>
    </source>
</evidence>
<dbReference type="GeneID" id="28821283"/>